<reference evidence="2 3" key="1">
    <citation type="submission" date="2018-03" db="EMBL/GenBank/DDBJ databases">
        <title>Draft Genome Sequences of the Obligatory Marine Myxobacteria Enhygromyxa salina SWB005.</title>
        <authorList>
            <person name="Poehlein A."/>
            <person name="Moghaddam J.A."/>
            <person name="Harms H."/>
            <person name="Alanjari M."/>
            <person name="Koenig G.M."/>
            <person name="Daniel R."/>
            <person name="Schaeberle T.F."/>
        </authorList>
    </citation>
    <scope>NUCLEOTIDE SEQUENCE [LARGE SCALE GENOMIC DNA]</scope>
    <source>
        <strain evidence="2 3">SWB005</strain>
    </source>
</reference>
<dbReference type="Pfam" id="PF13472">
    <property type="entry name" value="Lipase_GDSL_2"/>
    <property type="match status" value="1"/>
</dbReference>
<dbReference type="Gene3D" id="2.60.120.1360">
    <property type="match status" value="1"/>
</dbReference>
<dbReference type="Gene3D" id="3.40.50.1110">
    <property type="entry name" value="SGNH hydrolase"/>
    <property type="match status" value="1"/>
</dbReference>
<dbReference type="GO" id="GO:0016788">
    <property type="term" value="F:hydrolase activity, acting on ester bonds"/>
    <property type="evidence" value="ECO:0007669"/>
    <property type="project" value="UniProtKB-ARBA"/>
</dbReference>
<proteinExistence type="predicted"/>
<dbReference type="InterPro" id="IPR013830">
    <property type="entry name" value="SGNH_hydro"/>
</dbReference>
<protein>
    <recommendedName>
        <fullName evidence="1">SGNH hydrolase-type esterase domain-containing protein</fullName>
    </recommendedName>
</protein>
<keyword evidence="3" id="KW-1185">Reference proteome</keyword>
<evidence type="ECO:0000313" key="2">
    <source>
        <dbReference type="EMBL" id="PRQ02439.1"/>
    </source>
</evidence>
<sequence>MFAPLDIPEGSAPLASFEAALAELDAGTREAPVRLAFYGASGVAADLWTGYVRAYLQARFGDAGPGIVPGAPPHKWSRHQEIRLESSKHWKKHNAFRLDELAPPGHFGVMGQAMTADDPRAWTQLTPDPKSPSATELAFYELHYLEQPGGGSFTVRLDGRPLAEVITATSAQPRLGRHRIELEPGSAHPLRLELHGDGEVRLLGVVAETGRPGVVLDTLGANGAKTENLLRWDEALWSAHLRERDPVLYVLAYGNNESVDVDVPIAKYEADYRAVLERFRRTLPSASCVMIGPGDYPILDHGEIRPRPRLAKIREVQRELAPEYECAFLDTLAVFGGVGSKAAWVEAGLGKDDFLHLTRHGYLRFGVAVGDALMQGYDWRALHAAD</sequence>
<dbReference type="EMBL" id="PVNK01000119">
    <property type="protein sequence ID" value="PRQ02439.1"/>
    <property type="molecule type" value="Genomic_DNA"/>
</dbReference>
<feature type="domain" description="SGNH hydrolase-type esterase" evidence="1">
    <location>
        <begin position="208"/>
        <end position="362"/>
    </location>
</feature>
<dbReference type="SUPFAM" id="SSF52266">
    <property type="entry name" value="SGNH hydrolase"/>
    <property type="match status" value="1"/>
</dbReference>
<comment type="caution">
    <text evidence="2">The sequence shown here is derived from an EMBL/GenBank/DDBJ whole genome shotgun (WGS) entry which is preliminary data.</text>
</comment>
<organism evidence="2 3">
    <name type="scientific">Enhygromyxa salina</name>
    <dbReference type="NCBI Taxonomy" id="215803"/>
    <lineage>
        <taxon>Bacteria</taxon>
        <taxon>Pseudomonadati</taxon>
        <taxon>Myxococcota</taxon>
        <taxon>Polyangia</taxon>
        <taxon>Nannocystales</taxon>
        <taxon>Nannocystaceae</taxon>
        <taxon>Enhygromyxa</taxon>
    </lineage>
</organism>
<evidence type="ECO:0000313" key="3">
    <source>
        <dbReference type="Proteomes" id="UP000237968"/>
    </source>
</evidence>
<gene>
    <name evidence="2" type="ORF">ENSA5_23670</name>
</gene>
<name>A0A2S9YBG2_9BACT</name>
<dbReference type="Proteomes" id="UP000237968">
    <property type="component" value="Unassembled WGS sequence"/>
</dbReference>
<evidence type="ECO:0000259" key="1">
    <source>
        <dbReference type="Pfam" id="PF13472"/>
    </source>
</evidence>
<dbReference type="InterPro" id="IPR036514">
    <property type="entry name" value="SGNH_hydro_sf"/>
</dbReference>
<dbReference type="AlphaFoldDB" id="A0A2S9YBG2"/>
<accession>A0A2S9YBG2</accession>